<evidence type="ECO:0000313" key="2">
    <source>
        <dbReference type="RefSeq" id="XP_030373211.1"/>
    </source>
</evidence>
<organism evidence="1 2">
    <name type="scientific">Drosophila lebanonensis</name>
    <name type="common">Fruit fly</name>
    <name type="synonym">Scaptodrosophila lebanonensis</name>
    <dbReference type="NCBI Taxonomy" id="7225"/>
    <lineage>
        <taxon>Eukaryota</taxon>
        <taxon>Metazoa</taxon>
        <taxon>Ecdysozoa</taxon>
        <taxon>Arthropoda</taxon>
        <taxon>Hexapoda</taxon>
        <taxon>Insecta</taxon>
        <taxon>Pterygota</taxon>
        <taxon>Neoptera</taxon>
        <taxon>Endopterygota</taxon>
        <taxon>Diptera</taxon>
        <taxon>Brachycera</taxon>
        <taxon>Muscomorpha</taxon>
        <taxon>Ephydroidea</taxon>
        <taxon>Drosophilidae</taxon>
        <taxon>Scaptodrosophila</taxon>
    </lineage>
</organism>
<sequence>MDDEDHSMSSLRKDAKNCTDTIKVLPQVNTIPPAMEKASETYELKYFVGEHKFGEFLVYEKKSEILYFGSPFSPQFIAGYPLKGDGLKVSIVDVEVTQDSKTGDFTITGGGPGFRHVEFTLRASKTRVWTYHIKVYGTLW</sequence>
<keyword evidence="1" id="KW-1185">Reference proteome</keyword>
<gene>
    <name evidence="2" type="primary">LOC115623141</name>
</gene>
<proteinExistence type="predicted"/>
<dbReference type="AlphaFoldDB" id="A0A6J2T8H9"/>
<accession>A0A6J2T8H9</accession>
<dbReference type="GeneID" id="115623141"/>
<dbReference type="Pfam" id="PF15868">
    <property type="entry name" value="MBF2"/>
    <property type="match status" value="1"/>
</dbReference>
<name>A0A6J2T8H9_DROLE</name>
<dbReference type="RefSeq" id="XP_030373211.1">
    <property type="nucleotide sequence ID" value="XM_030517351.1"/>
</dbReference>
<protein>
    <submittedName>
        <fullName evidence="2">Uncharacterized protein LOC115623141</fullName>
    </submittedName>
</protein>
<dbReference type="InterPro" id="IPR031734">
    <property type="entry name" value="MBF2"/>
</dbReference>
<evidence type="ECO:0000313" key="1">
    <source>
        <dbReference type="Proteomes" id="UP000504634"/>
    </source>
</evidence>
<reference evidence="2" key="1">
    <citation type="submission" date="2025-08" db="UniProtKB">
        <authorList>
            <consortium name="RefSeq"/>
        </authorList>
    </citation>
    <scope>IDENTIFICATION</scope>
    <source>
        <strain evidence="2">11010-0011.00</strain>
        <tissue evidence="2">Whole body</tissue>
    </source>
</reference>
<dbReference type="Proteomes" id="UP000504634">
    <property type="component" value="Unplaced"/>
</dbReference>